<proteinExistence type="predicted"/>
<organism evidence="2">
    <name type="scientific">Utricularia reniformis</name>
    <dbReference type="NCBI Taxonomy" id="192314"/>
    <lineage>
        <taxon>Eukaryota</taxon>
        <taxon>Viridiplantae</taxon>
        <taxon>Streptophyta</taxon>
        <taxon>Embryophyta</taxon>
        <taxon>Tracheophyta</taxon>
        <taxon>Spermatophyta</taxon>
        <taxon>Magnoliopsida</taxon>
        <taxon>eudicotyledons</taxon>
        <taxon>Gunneridae</taxon>
        <taxon>Pentapetalae</taxon>
        <taxon>asterids</taxon>
        <taxon>lamiids</taxon>
        <taxon>Lamiales</taxon>
        <taxon>Lentibulariaceae</taxon>
        <taxon>Utricularia</taxon>
    </lineage>
</organism>
<keyword evidence="1" id="KW-0472">Membrane</keyword>
<evidence type="ECO:0000256" key="1">
    <source>
        <dbReference type="SAM" id="Phobius"/>
    </source>
</evidence>
<protein>
    <submittedName>
        <fullName evidence="2">Uncharacterized protein</fullName>
    </submittedName>
</protein>
<keyword evidence="1" id="KW-1133">Transmembrane helix</keyword>
<name>A0A1Y0AZ44_9LAMI</name>
<keyword evidence="2" id="KW-0496">Mitochondrion</keyword>
<reference evidence="2" key="1">
    <citation type="submission" date="2017-03" db="EMBL/GenBank/DDBJ databases">
        <title>The mitochondrial genome of the carnivorous plant Utricularia reniformis (Lentibulariaceae): structure, comparative analysis and evolutionary landmarks.</title>
        <authorList>
            <person name="Silva S.R."/>
            <person name="Alvarenga D.O."/>
            <person name="Michael T.P."/>
            <person name="Miranda V.F.O."/>
            <person name="Varani A.M."/>
        </authorList>
    </citation>
    <scope>NUCLEOTIDE SEQUENCE</scope>
</reference>
<evidence type="ECO:0000313" key="2">
    <source>
        <dbReference type="EMBL" id="ART30435.1"/>
    </source>
</evidence>
<dbReference type="AlphaFoldDB" id="A0A1Y0AZ44"/>
<accession>A0A1Y0AZ44</accession>
<dbReference type="EMBL" id="KY774314">
    <property type="protein sequence ID" value="ART30435.1"/>
    <property type="molecule type" value="Genomic_DNA"/>
</dbReference>
<feature type="transmembrane region" description="Helical" evidence="1">
    <location>
        <begin position="29"/>
        <end position="50"/>
    </location>
</feature>
<gene>
    <name evidence="2" type="ORF">AEK19_MT2141</name>
</gene>
<sequence length="109" mass="12390">MCFNAWLSLLSFMLFYVFCSLNRFLVNFGLFTCVAGLCVCKLPIGLYSYVCMYKKNACSAGMNKICFVLVHSLSLFCAEEFKIRIMFFSSELITYTSSNYSQQGGSCIF</sequence>
<geneLocation type="mitochondrion" evidence="2"/>
<keyword evidence="1" id="KW-0812">Transmembrane</keyword>